<sequence length="344" mass="39570">MNVLGANDDEIEILTQNIQPTRTRYNSLTESTQNEIIIPKKSNLQNKKPSSYGNINKKQHNFIEQKPVVLNHVTLTLNVLDKSANVLPTWKYNTIRRTNNLPLNNQNINLQDKHLYTNDKSSKKYYHNSFFLTSCNQVESFESSLSNSENQFNNKLPVNYRVKSSKKLSSEGENERVQNSNSTSETDSVYNVETFQKNQTKNKAYPTSAMSSQKSYDSRPKTAMKNFYIDTTRVNLGSSLSSNDSARNSGRHTYSVSEFNRFKNNLLKSSQRLELDFYRQQKTGIQPTIKSNGVPSSAIKSIYEAVEREKRLKTTSVDVRRSNYFNTITKTRNYLSNSLMIKKI</sequence>
<name>A0A813PZK2_9BILA</name>
<feature type="region of interest" description="Disordered" evidence="1">
    <location>
        <begin position="163"/>
        <end position="217"/>
    </location>
</feature>
<gene>
    <name evidence="2" type="ORF">OXX778_LOCUS4402</name>
</gene>
<proteinExistence type="predicted"/>
<evidence type="ECO:0000313" key="3">
    <source>
        <dbReference type="Proteomes" id="UP000663879"/>
    </source>
</evidence>
<feature type="compositionally biased region" description="Polar residues" evidence="1">
    <location>
        <begin position="177"/>
        <end position="202"/>
    </location>
</feature>
<reference evidence="2" key="1">
    <citation type="submission" date="2021-02" db="EMBL/GenBank/DDBJ databases">
        <authorList>
            <person name="Nowell W R."/>
        </authorList>
    </citation>
    <scope>NUCLEOTIDE SEQUENCE</scope>
    <source>
        <strain evidence="2">Ploen Becks lab</strain>
    </source>
</reference>
<keyword evidence="3" id="KW-1185">Reference proteome</keyword>
<dbReference type="Proteomes" id="UP000663879">
    <property type="component" value="Unassembled WGS sequence"/>
</dbReference>
<comment type="caution">
    <text evidence="2">The sequence shown here is derived from an EMBL/GenBank/DDBJ whole genome shotgun (WGS) entry which is preliminary data.</text>
</comment>
<dbReference type="AlphaFoldDB" id="A0A813PZK2"/>
<protein>
    <submittedName>
        <fullName evidence="2">Uncharacterized protein</fullName>
    </submittedName>
</protein>
<organism evidence="2 3">
    <name type="scientific">Brachionus calyciflorus</name>
    <dbReference type="NCBI Taxonomy" id="104777"/>
    <lineage>
        <taxon>Eukaryota</taxon>
        <taxon>Metazoa</taxon>
        <taxon>Spiralia</taxon>
        <taxon>Gnathifera</taxon>
        <taxon>Rotifera</taxon>
        <taxon>Eurotatoria</taxon>
        <taxon>Monogononta</taxon>
        <taxon>Pseudotrocha</taxon>
        <taxon>Ploima</taxon>
        <taxon>Brachionidae</taxon>
        <taxon>Brachionus</taxon>
    </lineage>
</organism>
<dbReference type="EMBL" id="CAJNOC010000428">
    <property type="protein sequence ID" value="CAF0760502.1"/>
    <property type="molecule type" value="Genomic_DNA"/>
</dbReference>
<evidence type="ECO:0000313" key="2">
    <source>
        <dbReference type="EMBL" id="CAF0760502.1"/>
    </source>
</evidence>
<evidence type="ECO:0000256" key="1">
    <source>
        <dbReference type="SAM" id="MobiDB-lite"/>
    </source>
</evidence>
<accession>A0A813PZK2</accession>
<dbReference type="OrthoDB" id="10558410at2759"/>